<dbReference type="InterPro" id="IPR050282">
    <property type="entry name" value="Cycloisomerase_2"/>
</dbReference>
<dbReference type="Gene3D" id="2.130.10.10">
    <property type="entry name" value="YVTN repeat-like/Quinoprotein amine dehydrogenase"/>
    <property type="match status" value="3"/>
</dbReference>
<protein>
    <submittedName>
        <fullName evidence="2">3-carboxymuconate cyclase</fullName>
    </submittedName>
</protein>
<sequence length="365" mass="38612">MYSVRNCLPIGMVYVMTNSANKNEIAAFHRVQNGALSPMGFYDTYGLGSGPNKVSPATPDHADPLTSQGSLVLSRDRHFLFAVNAGSHSISSFMVTAGGELILVEVVPSGGLQPNSLTVYEDLLYVSNVGSKENGYQSNITGFRIGNRGQLARIPGSTRKLSTINAQPSCVLFSPNGYQLVVSELTTNRLSVFHVKNDGTLSGPQLNNSNGTNPFGSCFLSSGLLLVAEASGAMSSYAVIPDGELRVISGSVSDRQMLTCWVSPTRDGRYAYTSNTASGTVTTYRINMNGTLNAIGSIRSTAGGMAMGEPIDNGVSWDGLNFYVLNGSQGSISVFYIGENGQLMLLQVADHMGLPTFGTQGLAVI</sequence>
<gene>
    <name evidence="2" type="ORF">Clopa_4774</name>
</gene>
<evidence type="ECO:0000313" key="3">
    <source>
        <dbReference type="Proteomes" id="UP000013523"/>
    </source>
</evidence>
<dbReference type="InterPro" id="IPR011048">
    <property type="entry name" value="Haem_d1_sf"/>
</dbReference>
<dbReference type="PANTHER" id="PTHR30344">
    <property type="entry name" value="6-PHOSPHOGLUCONOLACTONASE-RELATED"/>
    <property type="match status" value="1"/>
</dbReference>
<dbReference type="InterPro" id="IPR015943">
    <property type="entry name" value="WD40/YVTN_repeat-like_dom_sf"/>
</dbReference>
<evidence type="ECO:0000313" key="2">
    <source>
        <dbReference type="EMBL" id="AGK99457.1"/>
    </source>
</evidence>
<dbReference type="OrthoDB" id="145213at2"/>
<dbReference type="STRING" id="86416.Clopa_4774"/>
<dbReference type="Proteomes" id="UP000013523">
    <property type="component" value="Chromosome"/>
</dbReference>
<name>R4K8F9_CLOPA</name>
<dbReference type="eggNOG" id="COG2706">
    <property type="taxonomic scope" value="Bacteria"/>
</dbReference>
<dbReference type="EMBL" id="CP003261">
    <property type="protein sequence ID" value="AGK99457.1"/>
    <property type="molecule type" value="Genomic_DNA"/>
</dbReference>
<dbReference type="GO" id="GO:0017057">
    <property type="term" value="F:6-phosphogluconolactonase activity"/>
    <property type="evidence" value="ECO:0007669"/>
    <property type="project" value="TreeGrafter"/>
</dbReference>
<accession>R4K8F9</accession>
<dbReference type="AlphaFoldDB" id="R4K8F9"/>
<dbReference type="HOGENOM" id="CLU_057122_0_0_9"/>
<comment type="similarity">
    <text evidence="1">Belongs to the cycloisomerase 2 family.</text>
</comment>
<organism evidence="2 3">
    <name type="scientific">Clostridium pasteurianum BC1</name>
    <dbReference type="NCBI Taxonomy" id="86416"/>
    <lineage>
        <taxon>Bacteria</taxon>
        <taxon>Bacillati</taxon>
        <taxon>Bacillota</taxon>
        <taxon>Clostridia</taxon>
        <taxon>Eubacteriales</taxon>
        <taxon>Clostridiaceae</taxon>
        <taxon>Clostridium</taxon>
    </lineage>
</organism>
<dbReference type="Pfam" id="PF10282">
    <property type="entry name" value="Lactonase"/>
    <property type="match status" value="1"/>
</dbReference>
<dbReference type="GO" id="GO:0005829">
    <property type="term" value="C:cytosol"/>
    <property type="evidence" value="ECO:0007669"/>
    <property type="project" value="TreeGrafter"/>
</dbReference>
<evidence type="ECO:0000256" key="1">
    <source>
        <dbReference type="ARBA" id="ARBA00005564"/>
    </source>
</evidence>
<keyword evidence="3" id="KW-1185">Reference proteome</keyword>
<dbReference type="PANTHER" id="PTHR30344:SF1">
    <property type="entry name" value="6-PHOSPHOGLUCONOLACTONASE"/>
    <property type="match status" value="1"/>
</dbReference>
<dbReference type="PATRIC" id="fig|86416.3.peg.4767"/>
<dbReference type="RefSeq" id="WP_015617723.1">
    <property type="nucleotide sequence ID" value="NC_021182.1"/>
</dbReference>
<proteinExistence type="inferred from homology"/>
<dbReference type="InterPro" id="IPR019405">
    <property type="entry name" value="Lactonase_7-beta_prop"/>
</dbReference>
<dbReference type="SUPFAM" id="SSF51004">
    <property type="entry name" value="C-terminal (heme d1) domain of cytochrome cd1-nitrite reductase"/>
    <property type="match status" value="1"/>
</dbReference>
<reference evidence="2 3" key="1">
    <citation type="submission" date="2012-01" db="EMBL/GenBank/DDBJ databases">
        <title>Complete sequence of chromosome of Clostridium pasteurianum BC1.</title>
        <authorList>
            <consortium name="US DOE Joint Genome Institute"/>
            <person name="Lucas S."/>
            <person name="Han J."/>
            <person name="Lapidus A."/>
            <person name="Cheng J.-F."/>
            <person name="Goodwin L."/>
            <person name="Pitluck S."/>
            <person name="Peters L."/>
            <person name="Mikhailova N."/>
            <person name="Teshima H."/>
            <person name="Detter J.C."/>
            <person name="Han C."/>
            <person name="Tapia R."/>
            <person name="Land M."/>
            <person name="Hauser L."/>
            <person name="Kyrpides N."/>
            <person name="Ivanova N."/>
            <person name="Pagani I."/>
            <person name="Dunn J."/>
            <person name="Taghavi S."/>
            <person name="Francis A."/>
            <person name="van der Lelie D."/>
            <person name="Woyke T."/>
        </authorList>
    </citation>
    <scope>NUCLEOTIDE SEQUENCE [LARGE SCALE GENOMIC DNA]</scope>
    <source>
        <strain evidence="2 3">BC1</strain>
    </source>
</reference>
<dbReference type="KEGG" id="cpas:Clopa_4774"/>